<protein>
    <submittedName>
        <fullName evidence="3">Uncharacterized protein</fullName>
    </submittedName>
</protein>
<evidence type="ECO:0000313" key="3">
    <source>
        <dbReference type="EMBL" id="OSC99246.1"/>
    </source>
</evidence>
<proteinExistence type="predicted"/>
<dbReference type="EMBL" id="KZ084129">
    <property type="protein sequence ID" value="OSC99246.1"/>
    <property type="molecule type" value="Genomic_DNA"/>
</dbReference>
<dbReference type="OrthoDB" id="10039566at2759"/>
<keyword evidence="2" id="KW-0812">Transmembrane</keyword>
<gene>
    <name evidence="3" type="ORF">PYCCODRAFT_1416087</name>
</gene>
<feature type="region of interest" description="Disordered" evidence="1">
    <location>
        <begin position="489"/>
        <end position="508"/>
    </location>
</feature>
<keyword evidence="2" id="KW-1133">Transmembrane helix</keyword>
<feature type="region of interest" description="Disordered" evidence="1">
    <location>
        <begin position="1"/>
        <end position="40"/>
    </location>
</feature>
<dbReference type="AlphaFoldDB" id="A0A1Y2IDU1"/>
<sequence>MSESITARRVDKGKAPARDLEPTEDTPLLASTSGSLSSDDEITLRVPPRRPLYARLLTVFLISLSLCILLFVLIAIIAYSYRSQASRVPPEEILQRALVLQGPDRVEVLNASSSDGLWILVHGRVGLDAGRVVGVDTDEDDGLLKRWWKSLGRWGIQQLDRVTVNLSPIQVSPRAHPDLLLANITIPSLEIPLTANPPSRDYAWLTPMQVPVRIEPTKDASAIVHFVRESWKNGFVSVQATVAEAIVHGGRLSDHGWRSHFVVSHSNVRSVINMKIPTLPGLPTPGDNHPLPSFSDLVTLQAFNIVSANETILIEANASAVNPVPWDLDFSSPPLPFVISLPFPNSTSAETPNVPVASVYSRPFTLTRPNISLTVSGTVIPLERNASGALSSFVSRYISGNDADIQITTPLVPNLIINTTFPAPHPKPEILRNVSISDMKIKPVGTSMVASGTVHALVVLPRGINVGVNASRVFPDVLVFDGAVPGPGANDSESDMAKMGTPPSKPLPDPLPPRAFAHIRPEDWLPADCIPVKGPEDAGSTVAVSAHIVDVPLEVLPGREREFSNFVSKVIFGTQGALAGVQGEAAVAARVHGLPFANGRDGEMELTGLPFQGSVRIGKKMALDGHGQR</sequence>
<reference evidence="3 4" key="1">
    <citation type="journal article" date="2015" name="Biotechnol. Biofuels">
        <title>Enhanced degradation of softwood versus hardwood by the white-rot fungus Pycnoporus coccineus.</title>
        <authorList>
            <person name="Couturier M."/>
            <person name="Navarro D."/>
            <person name="Chevret D."/>
            <person name="Henrissat B."/>
            <person name="Piumi F."/>
            <person name="Ruiz-Duenas F.J."/>
            <person name="Martinez A.T."/>
            <person name="Grigoriev I.V."/>
            <person name="Riley R."/>
            <person name="Lipzen A."/>
            <person name="Berrin J.G."/>
            <person name="Master E.R."/>
            <person name="Rosso M.N."/>
        </authorList>
    </citation>
    <scope>NUCLEOTIDE SEQUENCE [LARGE SCALE GENOMIC DNA]</scope>
    <source>
        <strain evidence="3 4">BRFM310</strain>
    </source>
</reference>
<accession>A0A1Y2IDU1</accession>
<dbReference type="STRING" id="1353009.A0A1Y2IDU1"/>
<organism evidence="3 4">
    <name type="scientific">Trametes coccinea (strain BRFM310)</name>
    <name type="common">Pycnoporus coccineus</name>
    <dbReference type="NCBI Taxonomy" id="1353009"/>
    <lineage>
        <taxon>Eukaryota</taxon>
        <taxon>Fungi</taxon>
        <taxon>Dikarya</taxon>
        <taxon>Basidiomycota</taxon>
        <taxon>Agaricomycotina</taxon>
        <taxon>Agaricomycetes</taxon>
        <taxon>Polyporales</taxon>
        <taxon>Polyporaceae</taxon>
        <taxon>Trametes</taxon>
    </lineage>
</organism>
<keyword evidence="4" id="KW-1185">Reference proteome</keyword>
<evidence type="ECO:0000256" key="1">
    <source>
        <dbReference type="SAM" id="MobiDB-lite"/>
    </source>
</evidence>
<evidence type="ECO:0000313" key="4">
    <source>
        <dbReference type="Proteomes" id="UP000193067"/>
    </source>
</evidence>
<feature type="transmembrane region" description="Helical" evidence="2">
    <location>
        <begin position="52"/>
        <end position="81"/>
    </location>
</feature>
<name>A0A1Y2IDU1_TRAC3</name>
<evidence type="ECO:0000256" key="2">
    <source>
        <dbReference type="SAM" id="Phobius"/>
    </source>
</evidence>
<keyword evidence="2" id="KW-0472">Membrane</keyword>
<dbReference type="Proteomes" id="UP000193067">
    <property type="component" value="Unassembled WGS sequence"/>
</dbReference>
<feature type="compositionally biased region" description="Basic and acidic residues" evidence="1">
    <location>
        <begin position="1"/>
        <end position="21"/>
    </location>
</feature>